<comment type="caution">
    <text evidence="2">The sequence shown here is derived from an EMBL/GenBank/DDBJ whole genome shotgun (WGS) entry which is preliminary data.</text>
</comment>
<gene>
    <name evidence="2" type="ORF">LNKW23_11100</name>
</gene>
<evidence type="ECO:0000256" key="1">
    <source>
        <dbReference type="SAM" id="SignalP"/>
    </source>
</evidence>
<evidence type="ECO:0008006" key="4">
    <source>
        <dbReference type="Google" id="ProtNLM"/>
    </source>
</evidence>
<keyword evidence="1" id="KW-0732">Signal</keyword>
<evidence type="ECO:0000313" key="3">
    <source>
        <dbReference type="Proteomes" id="UP001239909"/>
    </source>
</evidence>
<keyword evidence="3" id="KW-1185">Reference proteome</keyword>
<accession>A0ABQ6LFY4</accession>
<name>A0ABQ6LFY4_9RHOB</name>
<dbReference type="EMBL" id="BSYI01000006">
    <property type="protein sequence ID" value="GMG81897.1"/>
    <property type="molecule type" value="Genomic_DNA"/>
</dbReference>
<reference evidence="2 3" key="1">
    <citation type="submission" date="2023-04" db="EMBL/GenBank/DDBJ databases">
        <title>Marinoamorphus aggregata gen. nov., sp. Nov., isolate from tissue of brittle star Ophioplocus japonicus.</title>
        <authorList>
            <person name="Kawano K."/>
            <person name="Sawayama S."/>
            <person name="Nakagawa S."/>
        </authorList>
    </citation>
    <scope>NUCLEOTIDE SEQUENCE [LARGE SCALE GENOMIC DNA]</scope>
    <source>
        <strain evidence="2 3">NKW23</strain>
    </source>
</reference>
<dbReference type="Proteomes" id="UP001239909">
    <property type="component" value="Unassembled WGS sequence"/>
</dbReference>
<protein>
    <recommendedName>
        <fullName evidence="4">FlgO domain-containing protein</fullName>
    </recommendedName>
</protein>
<evidence type="ECO:0000313" key="2">
    <source>
        <dbReference type="EMBL" id="GMG81897.1"/>
    </source>
</evidence>
<sequence length="185" mass="20081">MRAIWMAVLLAVGLGGVARAATLDDGMDQLAERIAPQLQEERNRAGVSRAVDLYLAGASDLVSGERCPALGTILMRRLAAAVQGRVSRTVAQVILRQEAKEGELAMRLEWSARRPGHLELHSSYGRLRGGTIVGTFIPHVEIAVASMSDREILCAFGYVGENYKIISVDPLQISQNLTPDEIEVC</sequence>
<organism evidence="2 3">
    <name type="scientific">Paralimibaculum aggregatum</name>
    <dbReference type="NCBI Taxonomy" id="3036245"/>
    <lineage>
        <taxon>Bacteria</taxon>
        <taxon>Pseudomonadati</taxon>
        <taxon>Pseudomonadota</taxon>
        <taxon>Alphaproteobacteria</taxon>
        <taxon>Rhodobacterales</taxon>
        <taxon>Paracoccaceae</taxon>
        <taxon>Paralimibaculum</taxon>
    </lineage>
</organism>
<feature type="chain" id="PRO_5046456769" description="FlgO domain-containing protein" evidence="1">
    <location>
        <begin position="21"/>
        <end position="185"/>
    </location>
</feature>
<feature type="signal peptide" evidence="1">
    <location>
        <begin position="1"/>
        <end position="20"/>
    </location>
</feature>
<dbReference type="RefSeq" id="WP_285670631.1">
    <property type="nucleotide sequence ID" value="NZ_BSYI01000006.1"/>
</dbReference>
<proteinExistence type="predicted"/>